<gene>
    <name evidence="1" type="ORF">E2C01_022581</name>
</gene>
<keyword evidence="2" id="KW-1185">Reference proteome</keyword>
<dbReference type="AlphaFoldDB" id="A0A5B7E998"/>
<evidence type="ECO:0000313" key="2">
    <source>
        <dbReference type="Proteomes" id="UP000324222"/>
    </source>
</evidence>
<comment type="caution">
    <text evidence="1">The sequence shown here is derived from an EMBL/GenBank/DDBJ whole genome shotgun (WGS) entry which is preliminary data.</text>
</comment>
<reference evidence="1 2" key="1">
    <citation type="submission" date="2019-05" db="EMBL/GenBank/DDBJ databases">
        <title>Another draft genome of Portunus trituberculatus and its Hox gene families provides insights of decapod evolution.</title>
        <authorList>
            <person name="Jeong J.-H."/>
            <person name="Song I."/>
            <person name="Kim S."/>
            <person name="Choi T."/>
            <person name="Kim D."/>
            <person name="Ryu S."/>
            <person name="Kim W."/>
        </authorList>
    </citation>
    <scope>NUCLEOTIDE SEQUENCE [LARGE SCALE GENOMIC DNA]</scope>
    <source>
        <tissue evidence="1">Muscle</tissue>
    </source>
</reference>
<proteinExistence type="predicted"/>
<evidence type="ECO:0000313" key="1">
    <source>
        <dbReference type="EMBL" id="MPC29354.1"/>
    </source>
</evidence>
<dbReference type="Proteomes" id="UP000324222">
    <property type="component" value="Unassembled WGS sequence"/>
</dbReference>
<protein>
    <submittedName>
        <fullName evidence="1">Uncharacterized protein</fullName>
    </submittedName>
</protein>
<name>A0A5B7E998_PORTR</name>
<sequence length="184" mass="21152">MTSEKARLTCELDTPDVAEGFFLFRQSLFRVHVLRGCFLCHHHSASRSRGRTRLYRGRHKLLPFLAGYDATEGVLDCVVAAQRPHSLQIPVSFLREVLGAVVLTCWTKNASVYKFDVNYFLHMTKKEKAYNRFVQHVMYIQERITTSTILTRSRDAVSNERQTHSLVVVVVVVGVSEAVWCMCW</sequence>
<organism evidence="1 2">
    <name type="scientific">Portunus trituberculatus</name>
    <name type="common">Swimming crab</name>
    <name type="synonym">Neptunus trituberculatus</name>
    <dbReference type="NCBI Taxonomy" id="210409"/>
    <lineage>
        <taxon>Eukaryota</taxon>
        <taxon>Metazoa</taxon>
        <taxon>Ecdysozoa</taxon>
        <taxon>Arthropoda</taxon>
        <taxon>Crustacea</taxon>
        <taxon>Multicrustacea</taxon>
        <taxon>Malacostraca</taxon>
        <taxon>Eumalacostraca</taxon>
        <taxon>Eucarida</taxon>
        <taxon>Decapoda</taxon>
        <taxon>Pleocyemata</taxon>
        <taxon>Brachyura</taxon>
        <taxon>Eubrachyura</taxon>
        <taxon>Portunoidea</taxon>
        <taxon>Portunidae</taxon>
        <taxon>Portuninae</taxon>
        <taxon>Portunus</taxon>
    </lineage>
</organism>
<dbReference type="EMBL" id="VSRR010002057">
    <property type="protein sequence ID" value="MPC29354.1"/>
    <property type="molecule type" value="Genomic_DNA"/>
</dbReference>
<accession>A0A5B7E998</accession>